<feature type="transmembrane region" description="Helical" evidence="5">
    <location>
        <begin position="521"/>
        <end position="541"/>
    </location>
</feature>
<evidence type="ECO:0000313" key="8">
    <source>
        <dbReference type="Proteomes" id="UP000811246"/>
    </source>
</evidence>
<evidence type="ECO:0000256" key="3">
    <source>
        <dbReference type="ARBA" id="ARBA00022989"/>
    </source>
</evidence>
<dbReference type="GO" id="GO:0016020">
    <property type="term" value="C:membrane"/>
    <property type="evidence" value="ECO:0007669"/>
    <property type="project" value="UniProtKB-SubCell"/>
</dbReference>
<reference evidence="7" key="1">
    <citation type="submission" date="2021-01" db="EMBL/GenBank/DDBJ databases">
        <authorList>
            <person name="Lovell J.T."/>
            <person name="Bentley N."/>
            <person name="Bhattarai G."/>
            <person name="Jenkins J.W."/>
            <person name="Sreedasyam A."/>
            <person name="Alarcon Y."/>
            <person name="Bock C."/>
            <person name="Boston L."/>
            <person name="Carlson J."/>
            <person name="Cervantes K."/>
            <person name="Clermont K."/>
            <person name="Krom N."/>
            <person name="Kubenka K."/>
            <person name="Mamidi S."/>
            <person name="Mattison C."/>
            <person name="Monteros M."/>
            <person name="Pisani C."/>
            <person name="Plott C."/>
            <person name="Rajasekar S."/>
            <person name="Rhein H.S."/>
            <person name="Rohla C."/>
            <person name="Song M."/>
            <person name="Hilaire R.S."/>
            <person name="Shu S."/>
            <person name="Wells L."/>
            <person name="Wang X."/>
            <person name="Webber J."/>
            <person name="Heerema R.J."/>
            <person name="Klein P."/>
            <person name="Conner P."/>
            <person name="Grauke L."/>
            <person name="Grimwood J."/>
            <person name="Schmutz J."/>
            <person name="Randall J.J."/>
        </authorList>
    </citation>
    <scope>NUCLEOTIDE SEQUENCE</scope>
    <source>
        <tissue evidence="7">Leaf</tissue>
    </source>
</reference>
<proteinExistence type="predicted"/>
<feature type="transmembrane region" description="Helical" evidence="5">
    <location>
        <begin position="380"/>
        <end position="397"/>
    </location>
</feature>
<comment type="subcellular location">
    <subcellularLocation>
        <location evidence="1">Membrane</location>
        <topology evidence="1">Multi-pass membrane protein</topology>
    </subcellularLocation>
</comment>
<comment type="caution">
    <text evidence="7">The sequence shown here is derived from an EMBL/GenBank/DDBJ whole genome shotgun (WGS) entry which is preliminary data.</text>
</comment>
<evidence type="ECO:0000256" key="6">
    <source>
        <dbReference type="SAM" id="SignalP"/>
    </source>
</evidence>
<dbReference type="PANTHER" id="PTHR11040:SF70">
    <property type="entry name" value="OS05G0316100 PROTEIN"/>
    <property type="match status" value="1"/>
</dbReference>
<feature type="transmembrane region" description="Helical" evidence="5">
    <location>
        <begin position="108"/>
        <end position="125"/>
    </location>
</feature>
<evidence type="ECO:0000256" key="5">
    <source>
        <dbReference type="SAM" id="Phobius"/>
    </source>
</evidence>
<name>A0A922J3N8_CARIL</name>
<feature type="transmembrane region" description="Helical" evidence="5">
    <location>
        <begin position="137"/>
        <end position="155"/>
    </location>
</feature>
<dbReference type="Pfam" id="PF02535">
    <property type="entry name" value="Zip"/>
    <property type="match status" value="1"/>
</dbReference>
<feature type="transmembrane region" description="Helical" evidence="5">
    <location>
        <begin position="175"/>
        <end position="191"/>
    </location>
</feature>
<feature type="transmembrane region" description="Helical" evidence="5">
    <location>
        <begin position="579"/>
        <end position="599"/>
    </location>
</feature>
<dbReference type="InterPro" id="IPR003689">
    <property type="entry name" value="ZIP"/>
</dbReference>
<evidence type="ECO:0000256" key="1">
    <source>
        <dbReference type="ARBA" id="ARBA00004141"/>
    </source>
</evidence>
<feature type="transmembrane region" description="Helical" evidence="5">
    <location>
        <begin position="547"/>
        <end position="567"/>
    </location>
</feature>
<keyword evidence="4 5" id="KW-0472">Membrane</keyword>
<sequence>MWLRFKHILLFFLFSSILCFSNATEEVGNEVSRKMRAAPHKNAGSNVIDGTAIENSFNFVDTSNGLGERKSGSGKVSVLTVALFTLAMAAASGLGAVPFFFVELDPQWAGLCNGIAAGVMLAASFDLIEEGQQGHDTGIWVVIGILAGGIFVLLCKKFLEQYGEVSMLDIKGADAAKVILVIGIMTLHSFGEGSGVGVSFAGSKGFSQGLLVTLAIAVHNIPEGLAVSMVLASRGVSPQNAMLWSVITSLPQVEGTNLLLIESDLNPWPIVAVPSFICADAFNKFLPFCTGFAAGCMIWIVVAEVLPDAFKEASSSQVASAATLSVAFMEALGTLFQSFSHDYSSEDASGFLVSLLFGLGPLLGGIVLVSFALAFHLQHALLMGSASGIAFVLGAWRPLQLLLSSKMGFMPLILLLATGAAFMHVASSSVLKLADRRRASANKLPTVSGFSVSIHTLQSFVSCGAVAFHALAEGLALGVAASKAPGLGRHMVLPISLHGFPRGAAVASCIFGATDSWHGSLAAAALIGATAPISAIGAILAGIDYTGLDHVMVFACGGLIPSFGTIIKRAVRLDSRKSSCGLVIGVVFATLCLTFTKLVCLHTPYCNSAPEAVR</sequence>
<dbReference type="Proteomes" id="UP000811246">
    <property type="component" value="Chromosome 10"/>
</dbReference>
<keyword evidence="6" id="KW-0732">Signal</keyword>
<evidence type="ECO:0000256" key="4">
    <source>
        <dbReference type="ARBA" id="ARBA00023136"/>
    </source>
</evidence>
<evidence type="ECO:0008006" key="9">
    <source>
        <dbReference type="Google" id="ProtNLM"/>
    </source>
</evidence>
<keyword evidence="2 5" id="KW-0812">Transmembrane</keyword>
<evidence type="ECO:0000313" key="7">
    <source>
        <dbReference type="EMBL" id="KAG6693351.1"/>
    </source>
</evidence>
<dbReference type="EMBL" id="CM031834">
    <property type="protein sequence ID" value="KAG6693351.1"/>
    <property type="molecule type" value="Genomic_DNA"/>
</dbReference>
<feature type="chain" id="PRO_5037457508" description="Zinc transporter At3g08650" evidence="6">
    <location>
        <begin position="24"/>
        <end position="614"/>
    </location>
</feature>
<dbReference type="PANTHER" id="PTHR11040">
    <property type="entry name" value="ZINC/IRON TRANSPORTER"/>
    <property type="match status" value="1"/>
</dbReference>
<dbReference type="GO" id="GO:0005385">
    <property type="term" value="F:zinc ion transmembrane transporter activity"/>
    <property type="evidence" value="ECO:0007669"/>
    <property type="project" value="TreeGrafter"/>
</dbReference>
<feature type="transmembrane region" description="Helical" evidence="5">
    <location>
        <begin position="409"/>
        <end position="431"/>
    </location>
</feature>
<accession>A0A922J3N8</accession>
<organism evidence="7 8">
    <name type="scientific">Carya illinoinensis</name>
    <name type="common">Pecan</name>
    <dbReference type="NCBI Taxonomy" id="32201"/>
    <lineage>
        <taxon>Eukaryota</taxon>
        <taxon>Viridiplantae</taxon>
        <taxon>Streptophyta</taxon>
        <taxon>Embryophyta</taxon>
        <taxon>Tracheophyta</taxon>
        <taxon>Spermatophyta</taxon>
        <taxon>Magnoliopsida</taxon>
        <taxon>eudicotyledons</taxon>
        <taxon>Gunneridae</taxon>
        <taxon>Pentapetalae</taxon>
        <taxon>rosids</taxon>
        <taxon>fabids</taxon>
        <taxon>Fagales</taxon>
        <taxon>Juglandaceae</taxon>
        <taxon>Carya</taxon>
    </lineage>
</organism>
<feature type="transmembrane region" description="Helical" evidence="5">
    <location>
        <begin position="76"/>
        <end position="101"/>
    </location>
</feature>
<feature type="signal peptide" evidence="6">
    <location>
        <begin position="1"/>
        <end position="23"/>
    </location>
</feature>
<keyword evidence="3 5" id="KW-1133">Transmembrane helix</keyword>
<gene>
    <name evidence="7" type="ORF">I3842_10G163900</name>
</gene>
<feature type="transmembrane region" description="Helical" evidence="5">
    <location>
        <begin position="351"/>
        <end position="373"/>
    </location>
</feature>
<protein>
    <recommendedName>
        <fullName evidence="9">Zinc transporter At3g08650</fullName>
    </recommendedName>
</protein>
<feature type="transmembrane region" description="Helical" evidence="5">
    <location>
        <begin position="285"/>
        <end position="306"/>
    </location>
</feature>
<evidence type="ECO:0000256" key="2">
    <source>
        <dbReference type="ARBA" id="ARBA00022692"/>
    </source>
</evidence>
<dbReference type="AlphaFoldDB" id="A0A922J3N8"/>